<dbReference type="RefSeq" id="WP_207299439.1">
    <property type="nucleotide sequence ID" value="NZ_CP071444.1"/>
</dbReference>
<dbReference type="AlphaFoldDB" id="A0A974XDZ0"/>
<gene>
    <name evidence="9" type="ORF">J0B03_09870</name>
</gene>
<evidence type="ECO:0000256" key="5">
    <source>
        <dbReference type="ARBA" id="ARBA00022692"/>
    </source>
</evidence>
<feature type="transmembrane region" description="Helical" evidence="8">
    <location>
        <begin position="186"/>
        <end position="209"/>
    </location>
</feature>
<evidence type="ECO:0000256" key="7">
    <source>
        <dbReference type="ARBA" id="ARBA00023136"/>
    </source>
</evidence>
<protein>
    <submittedName>
        <fullName evidence="9">BCCT family transporter</fullName>
    </submittedName>
</protein>
<dbReference type="EMBL" id="CP071444">
    <property type="protein sequence ID" value="QSX08097.1"/>
    <property type="molecule type" value="Genomic_DNA"/>
</dbReference>
<feature type="transmembrane region" description="Helical" evidence="8">
    <location>
        <begin position="258"/>
        <end position="278"/>
    </location>
</feature>
<dbReference type="GO" id="GO:0022857">
    <property type="term" value="F:transmembrane transporter activity"/>
    <property type="evidence" value="ECO:0007669"/>
    <property type="project" value="InterPro"/>
</dbReference>
<reference evidence="9" key="1">
    <citation type="submission" date="2021-03" db="EMBL/GenBank/DDBJ databases">
        <title>Alkalibacter marinus sp. nov., isolated from tidal flat sediment.</title>
        <authorList>
            <person name="Namirimu T."/>
            <person name="Yang J.-A."/>
            <person name="Yang S.-H."/>
            <person name="Kim Y.-J."/>
            <person name="Kwon K.K."/>
        </authorList>
    </citation>
    <scope>NUCLEOTIDE SEQUENCE</scope>
    <source>
        <strain evidence="9">ES005</strain>
    </source>
</reference>
<dbReference type="Proteomes" id="UP000663499">
    <property type="component" value="Chromosome"/>
</dbReference>
<organism evidence="9 10">
    <name type="scientific">Alkalibacter rhizosphaerae</name>
    <dbReference type="NCBI Taxonomy" id="2815577"/>
    <lineage>
        <taxon>Bacteria</taxon>
        <taxon>Bacillati</taxon>
        <taxon>Bacillota</taxon>
        <taxon>Clostridia</taxon>
        <taxon>Eubacteriales</taxon>
        <taxon>Eubacteriaceae</taxon>
        <taxon>Alkalibacter</taxon>
    </lineage>
</organism>
<proteinExistence type="inferred from homology"/>
<dbReference type="Pfam" id="PF02028">
    <property type="entry name" value="BCCT"/>
    <property type="match status" value="1"/>
</dbReference>
<evidence type="ECO:0000256" key="1">
    <source>
        <dbReference type="ARBA" id="ARBA00004651"/>
    </source>
</evidence>
<dbReference type="GO" id="GO:0005886">
    <property type="term" value="C:plasma membrane"/>
    <property type="evidence" value="ECO:0007669"/>
    <property type="project" value="UniProtKB-SubCell"/>
</dbReference>
<comment type="subcellular location">
    <subcellularLocation>
        <location evidence="1">Cell membrane</location>
        <topology evidence="1">Multi-pass membrane protein</topology>
    </subcellularLocation>
</comment>
<evidence type="ECO:0000313" key="10">
    <source>
        <dbReference type="Proteomes" id="UP000663499"/>
    </source>
</evidence>
<dbReference type="InterPro" id="IPR000060">
    <property type="entry name" value="BCCT_transptr"/>
</dbReference>
<keyword evidence="3" id="KW-0813">Transport</keyword>
<comment type="similarity">
    <text evidence="2">Belongs to the BCCT transporter (TC 2.A.15) family.</text>
</comment>
<dbReference type="PANTHER" id="PTHR30047">
    <property type="entry name" value="HIGH-AFFINITY CHOLINE TRANSPORT PROTEIN-RELATED"/>
    <property type="match status" value="1"/>
</dbReference>
<sequence>MLTITGTGLWGFTILLIVVLFIASSVSGILRGVRILSNINLFFYLGMLGMVLLFGGTVFILSFGMEGIGAFVQNFVPRALFTGAISGDSWAQDWPMFYFGNWMAWAPITAVFLGRIAYGRTVREFIFMNLLATSLFSIIWFMIISGATINMYLNHPGSGILEAFQLGYENVIYQLLQNIPMSTVMIPLYLLVVLISFVTASDSTTIAIAGVCSKGITLDSPDSSKALKVVWGIIIAGLTWVMLFAGEGITGVKMLSNIGGLPAMFFSIAVIVGAIKVGTQGYSK</sequence>
<feature type="transmembrane region" description="Helical" evidence="8">
    <location>
        <begin position="42"/>
        <end position="65"/>
    </location>
</feature>
<evidence type="ECO:0000313" key="9">
    <source>
        <dbReference type="EMBL" id="QSX08097.1"/>
    </source>
</evidence>
<evidence type="ECO:0000256" key="2">
    <source>
        <dbReference type="ARBA" id="ARBA00005658"/>
    </source>
</evidence>
<feature type="transmembrane region" description="Helical" evidence="8">
    <location>
        <begin position="229"/>
        <end position="246"/>
    </location>
</feature>
<keyword evidence="10" id="KW-1185">Reference proteome</keyword>
<feature type="transmembrane region" description="Helical" evidence="8">
    <location>
        <begin position="12"/>
        <end position="30"/>
    </location>
</feature>
<keyword evidence="5 8" id="KW-0812">Transmembrane</keyword>
<keyword evidence="6 8" id="KW-1133">Transmembrane helix</keyword>
<keyword evidence="4" id="KW-1003">Cell membrane</keyword>
<evidence type="ECO:0000256" key="8">
    <source>
        <dbReference type="SAM" id="Phobius"/>
    </source>
</evidence>
<accession>A0A974XDZ0</accession>
<feature type="transmembrane region" description="Helical" evidence="8">
    <location>
        <begin position="130"/>
        <end position="153"/>
    </location>
</feature>
<name>A0A974XDZ0_9FIRM</name>
<feature type="transmembrane region" description="Helical" evidence="8">
    <location>
        <begin position="96"/>
        <end position="118"/>
    </location>
</feature>
<dbReference type="PANTHER" id="PTHR30047:SF7">
    <property type="entry name" value="HIGH-AFFINITY CHOLINE TRANSPORT PROTEIN"/>
    <property type="match status" value="1"/>
</dbReference>
<keyword evidence="7 8" id="KW-0472">Membrane</keyword>
<dbReference type="KEGG" id="alka:J0B03_09870"/>
<evidence type="ECO:0000256" key="4">
    <source>
        <dbReference type="ARBA" id="ARBA00022475"/>
    </source>
</evidence>
<evidence type="ECO:0000256" key="3">
    <source>
        <dbReference type="ARBA" id="ARBA00022448"/>
    </source>
</evidence>
<evidence type="ECO:0000256" key="6">
    <source>
        <dbReference type="ARBA" id="ARBA00022989"/>
    </source>
</evidence>